<feature type="chain" id="PRO_5032611719" description="Secreted protein" evidence="1">
    <location>
        <begin position="21"/>
        <end position="72"/>
    </location>
</feature>
<gene>
    <name evidence="2" type="ORF">GWI33_017745</name>
</gene>
<accession>A0A834I1I9</accession>
<sequence>MFRLTLESLVIYAMICMVIAQPTIDCSQYNSRSENSQLGSPATPCADYQTTEKLYIIGFPPATHKLSGGGLG</sequence>
<keyword evidence="3" id="KW-1185">Reference proteome</keyword>
<reference evidence="2" key="1">
    <citation type="submission" date="2020-08" db="EMBL/GenBank/DDBJ databases">
        <title>Genome sequencing and assembly of the red palm weevil Rhynchophorus ferrugineus.</title>
        <authorList>
            <person name="Dias G.B."/>
            <person name="Bergman C.M."/>
            <person name="Manee M."/>
        </authorList>
    </citation>
    <scope>NUCLEOTIDE SEQUENCE</scope>
    <source>
        <strain evidence="2">AA-2017</strain>
        <tissue evidence="2">Whole larva</tissue>
    </source>
</reference>
<evidence type="ECO:0000256" key="1">
    <source>
        <dbReference type="SAM" id="SignalP"/>
    </source>
</evidence>
<feature type="signal peptide" evidence="1">
    <location>
        <begin position="1"/>
        <end position="20"/>
    </location>
</feature>
<proteinExistence type="predicted"/>
<evidence type="ECO:0000313" key="3">
    <source>
        <dbReference type="Proteomes" id="UP000625711"/>
    </source>
</evidence>
<organism evidence="2 3">
    <name type="scientific">Rhynchophorus ferrugineus</name>
    <name type="common">Red palm weevil</name>
    <name type="synonym">Curculio ferrugineus</name>
    <dbReference type="NCBI Taxonomy" id="354439"/>
    <lineage>
        <taxon>Eukaryota</taxon>
        <taxon>Metazoa</taxon>
        <taxon>Ecdysozoa</taxon>
        <taxon>Arthropoda</taxon>
        <taxon>Hexapoda</taxon>
        <taxon>Insecta</taxon>
        <taxon>Pterygota</taxon>
        <taxon>Neoptera</taxon>
        <taxon>Endopterygota</taxon>
        <taxon>Coleoptera</taxon>
        <taxon>Polyphaga</taxon>
        <taxon>Cucujiformia</taxon>
        <taxon>Curculionidae</taxon>
        <taxon>Dryophthorinae</taxon>
        <taxon>Rhynchophorus</taxon>
    </lineage>
</organism>
<evidence type="ECO:0008006" key="4">
    <source>
        <dbReference type="Google" id="ProtNLM"/>
    </source>
</evidence>
<evidence type="ECO:0000313" key="2">
    <source>
        <dbReference type="EMBL" id="KAF7269290.1"/>
    </source>
</evidence>
<comment type="caution">
    <text evidence="2">The sequence shown here is derived from an EMBL/GenBank/DDBJ whole genome shotgun (WGS) entry which is preliminary data.</text>
</comment>
<keyword evidence="1" id="KW-0732">Signal</keyword>
<dbReference type="Proteomes" id="UP000625711">
    <property type="component" value="Unassembled WGS sequence"/>
</dbReference>
<dbReference type="EMBL" id="JAACXV010014245">
    <property type="protein sequence ID" value="KAF7269290.1"/>
    <property type="molecule type" value="Genomic_DNA"/>
</dbReference>
<name>A0A834I1I9_RHYFE</name>
<protein>
    <recommendedName>
        <fullName evidence="4">Secreted protein</fullName>
    </recommendedName>
</protein>
<dbReference type="AlphaFoldDB" id="A0A834I1I9"/>